<evidence type="ECO:0000256" key="5">
    <source>
        <dbReference type="ARBA" id="ARBA00022679"/>
    </source>
</evidence>
<name>A0A7V4ANW6_9DEIN</name>
<keyword evidence="5 9" id="KW-0808">Transferase</keyword>
<dbReference type="PANTHER" id="PTHR42790:SF19">
    <property type="entry name" value="KYNURENINE_ALPHA-AMINOADIPATE AMINOTRANSFERASE, MITOCHONDRIAL"/>
    <property type="match status" value="1"/>
</dbReference>
<comment type="cofactor">
    <cofactor evidence="1">
        <name>pyridoxal 5'-phosphate</name>
        <dbReference type="ChEBI" id="CHEBI:597326"/>
    </cofactor>
</comment>
<evidence type="ECO:0000256" key="3">
    <source>
        <dbReference type="ARBA" id="ARBA00011738"/>
    </source>
</evidence>
<dbReference type="SUPFAM" id="SSF53383">
    <property type="entry name" value="PLP-dependent transferases"/>
    <property type="match status" value="1"/>
</dbReference>
<dbReference type="InterPro" id="IPR015421">
    <property type="entry name" value="PyrdxlP-dep_Trfase_major"/>
</dbReference>
<evidence type="ECO:0000313" key="8">
    <source>
        <dbReference type="EMBL" id="HGL49595.1"/>
    </source>
</evidence>
<dbReference type="InterPro" id="IPR050859">
    <property type="entry name" value="Class-I_PLP-dep_aminotransf"/>
</dbReference>
<organism evidence="9">
    <name type="scientific">Thermus tengchongensis</name>
    <dbReference type="NCBI Taxonomy" id="1214928"/>
    <lineage>
        <taxon>Bacteria</taxon>
        <taxon>Thermotogati</taxon>
        <taxon>Deinococcota</taxon>
        <taxon>Deinococci</taxon>
        <taxon>Thermales</taxon>
        <taxon>Thermaceae</taxon>
        <taxon>Thermus</taxon>
    </lineage>
</organism>
<dbReference type="Gene3D" id="3.40.640.10">
    <property type="entry name" value="Type I PLP-dependent aspartate aminotransferase-like (Major domain)"/>
    <property type="match status" value="1"/>
</dbReference>
<evidence type="ECO:0000259" key="7">
    <source>
        <dbReference type="Pfam" id="PF00155"/>
    </source>
</evidence>
<dbReference type="FunFam" id="3.40.640.10:FF:000053">
    <property type="entry name" value="Aminotransferase, class I"/>
    <property type="match status" value="1"/>
</dbReference>
<protein>
    <submittedName>
        <fullName evidence="9">PLP-dependent aminotransferase family protein</fullName>
    </submittedName>
</protein>
<dbReference type="EMBL" id="DTAB01000523">
    <property type="protein sequence ID" value="HGN86325.1"/>
    <property type="molecule type" value="Genomic_DNA"/>
</dbReference>
<gene>
    <name evidence="9" type="ORF">ENT80_09245</name>
    <name evidence="8" type="ORF">ENU54_03170</name>
</gene>
<comment type="caution">
    <text evidence="9">The sequence shown here is derived from an EMBL/GenBank/DDBJ whole genome shotgun (WGS) entry which is preliminary data.</text>
</comment>
<evidence type="ECO:0000256" key="2">
    <source>
        <dbReference type="ARBA" id="ARBA00007441"/>
    </source>
</evidence>
<keyword evidence="6" id="KW-0663">Pyridoxal phosphate</keyword>
<comment type="subunit">
    <text evidence="3">Homodimer.</text>
</comment>
<dbReference type="InterPro" id="IPR015422">
    <property type="entry name" value="PyrdxlP-dep_Trfase_small"/>
</dbReference>
<dbReference type="AlphaFoldDB" id="A0A7V4ANW6"/>
<dbReference type="Pfam" id="PF00155">
    <property type="entry name" value="Aminotran_1_2"/>
    <property type="match status" value="1"/>
</dbReference>
<dbReference type="CDD" id="cd00609">
    <property type="entry name" value="AAT_like"/>
    <property type="match status" value="1"/>
</dbReference>
<evidence type="ECO:0000256" key="4">
    <source>
        <dbReference type="ARBA" id="ARBA00022576"/>
    </source>
</evidence>
<dbReference type="GO" id="GO:1901605">
    <property type="term" value="P:alpha-amino acid metabolic process"/>
    <property type="evidence" value="ECO:0007669"/>
    <property type="project" value="TreeGrafter"/>
</dbReference>
<evidence type="ECO:0000256" key="1">
    <source>
        <dbReference type="ARBA" id="ARBA00001933"/>
    </source>
</evidence>
<evidence type="ECO:0000256" key="6">
    <source>
        <dbReference type="ARBA" id="ARBA00022898"/>
    </source>
</evidence>
<accession>A0A7V4ANW6</accession>
<reference evidence="9" key="1">
    <citation type="journal article" date="2020" name="mSystems">
        <title>Genome- and Community-Level Interaction Insights into Carbon Utilization and Element Cycling Functions of Hydrothermarchaeota in Hydrothermal Sediment.</title>
        <authorList>
            <person name="Zhou Z."/>
            <person name="Liu Y."/>
            <person name="Xu W."/>
            <person name="Pan J."/>
            <person name="Luo Z.H."/>
            <person name="Li M."/>
        </authorList>
    </citation>
    <scope>NUCLEOTIDE SEQUENCE [LARGE SCALE GENOMIC DNA]</scope>
    <source>
        <strain evidence="9">SpSt-611</strain>
        <strain evidence="8">SpSt-679</strain>
    </source>
</reference>
<dbReference type="EMBL" id="DTCX01000183">
    <property type="protein sequence ID" value="HGL49595.1"/>
    <property type="molecule type" value="Genomic_DNA"/>
</dbReference>
<sequence length="405" mass="44335">MKTLDWNTLFGKGAGRIQASTIRELLKLTQRPGVISFAGGLPAPELFPKEEAARKAAEILKEKGEVALQYGPTEGYGPLRTWVAEWLGVKPQEVLITTGSQQALDLLGKVFLDEGSPVLLEAPSYMGAIQAFRAYGPRFLTVPAGEEGPDLEALEATLKRERPRFLYLIPSFQNPSGGLMPLRARKRLLEMVMERGLLVVEDDAYRELYFGESRLPSLFELAREAGYPGVIYLSSFSKILSPGLRVAFAVAHPEVILKLTQAKQGVDLHTPILNQMLVHALVQEGFPERLEKIRAAYRAKARTMLAALDREMPKEVRYTRPQGGMFVWMELPEGLSAEALFQQAIAENVAFVPGGPFFAGGGGENTLRLSYATMGPEGIVEGVRRLAKVLRGLLASASPSTTPTG</sequence>
<feature type="domain" description="Aminotransferase class I/classII large" evidence="7">
    <location>
        <begin position="51"/>
        <end position="386"/>
    </location>
</feature>
<proteinExistence type="inferred from homology"/>
<dbReference type="GO" id="GO:0008483">
    <property type="term" value="F:transaminase activity"/>
    <property type="evidence" value="ECO:0007669"/>
    <property type="project" value="UniProtKB-KW"/>
</dbReference>
<dbReference type="GO" id="GO:0030170">
    <property type="term" value="F:pyridoxal phosphate binding"/>
    <property type="evidence" value="ECO:0007669"/>
    <property type="project" value="InterPro"/>
</dbReference>
<comment type="similarity">
    <text evidence="2">Belongs to the class-I pyridoxal-phosphate-dependent aminotransferase family.</text>
</comment>
<dbReference type="InterPro" id="IPR004839">
    <property type="entry name" value="Aminotransferase_I/II_large"/>
</dbReference>
<evidence type="ECO:0000313" key="9">
    <source>
        <dbReference type="EMBL" id="HGN86325.1"/>
    </source>
</evidence>
<dbReference type="PANTHER" id="PTHR42790">
    <property type="entry name" value="AMINOTRANSFERASE"/>
    <property type="match status" value="1"/>
</dbReference>
<dbReference type="Gene3D" id="3.90.1150.10">
    <property type="entry name" value="Aspartate Aminotransferase, domain 1"/>
    <property type="match status" value="1"/>
</dbReference>
<dbReference type="InterPro" id="IPR015424">
    <property type="entry name" value="PyrdxlP-dep_Trfase"/>
</dbReference>
<keyword evidence="4 9" id="KW-0032">Aminotransferase</keyword>